<keyword evidence="5 6" id="KW-0963">Cytoplasm</keyword>
<dbReference type="PATRIC" id="fig|1423715.3.peg.1766"/>
<feature type="domain" description="RecX third three-helical" evidence="8">
    <location>
        <begin position="161"/>
        <end position="198"/>
    </location>
</feature>
<accession>A0A0R1LVE2</accession>
<name>A0A0R1LVE2_9LACO</name>
<dbReference type="HAMAP" id="MF_01114">
    <property type="entry name" value="RecX"/>
    <property type="match status" value="1"/>
</dbReference>
<comment type="function">
    <text evidence="1 6">Modulates RecA activity.</text>
</comment>
<comment type="caution">
    <text evidence="10">The sequence shown here is derived from an EMBL/GenBank/DDBJ whole genome shotgun (WGS) entry which is preliminary data.</text>
</comment>
<evidence type="ECO:0000259" key="7">
    <source>
        <dbReference type="Pfam" id="PF02631"/>
    </source>
</evidence>
<feature type="domain" description="RecX third three-helical" evidence="8">
    <location>
        <begin position="211"/>
        <end position="258"/>
    </location>
</feature>
<dbReference type="InterPro" id="IPR053926">
    <property type="entry name" value="RecX_HTH_1st"/>
</dbReference>
<dbReference type="InterPro" id="IPR053924">
    <property type="entry name" value="RecX_HTH_2nd"/>
</dbReference>
<dbReference type="Pfam" id="PF02631">
    <property type="entry name" value="RecX_HTH2"/>
    <property type="match status" value="1"/>
</dbReference>
<evidence type="ECO:0000256" key="6">
    <source>
        <dbReference type="HAMAP-Rule" id="MF_01114"/>
    </source>
</evidence>
<evidence type="ECO:0000256" key="3">
    <source>
        <dbReference type="ARBA" id="ARBA00009695"/>
    </source>
</evidence>
<evidence type="ECO:0000256" key="1">
    <source>
        <dbReference type="ARBA" id="ARBA00003529"/>
    </source>
</evidence>
<sequence length="267" mass="30424">MAVITMIQAQKRAGRFNVYVDGHYAFPVSESVLIDFRLFKGMEVDQQLEARLSAADDVAKAYNRALDYLSQQLRTEKEVRTKLAGLEIAPEVIDETLERLVALNLVDDAHYAASYVRTMMRTSDKGPRVIRQHLRQKGVLEQPIDDALKLYSPEERQTVGTAVAQKLAKRYRHQAFHTQEQKIRQGLMTRGFAGDEITAMLATLDLTPDIDEQAALLAKQGEKLWHKYRTLAANERKYKTKQALYRKGFGLDDIDHWLVGMATVNDD</sequence>
<evidence type="ECO:0000259" key="8">
    <source>
        <dbReference type="Pfam" id="PF21981"/>
    </source>
</evidence>
<reference evidence="10 11" key="1">
    <citation type="journal article" date="2015" name="Genome Announc.">
        <title>Expanding the biotechnology potential of lactobacilli through comparative genomics of 213 strains and associated genera.</title>
        <authorList>
            <person name="Sun Z."/>
            <person name="Harris H.M."/>
            <person name="McCann A."/>
            <person name="Guo C."/>
            <person name="Argimon S."/>
            <person name="Zhang W."/>
            <person name="Yang X."/>
            <person name="Jeffery I.B."/>
            <person name="Cooney J.C."/>
            <person name="Kagawa T.F."/>
            <person name="Liu W."/>
            <person name="Song Y."/>
            <person name="Salvetti E."/>
            <person name="Wrobel A."/>
            <person name="Rasinkangas P."/>
            <person name="Parkhill J."/>
            <person name="Rea M.C."/>
            <person name="O'Sullivan O."/>
            <person name="Ritari J."/>
            <person name="Douillard F.P."/>
            <person name="Paul Ross R."/>
            <person name="Yang R."/>
            <person name="Briner A.E."/>
            <person name="Felis G.E."/>
            <person name="de Vos W.M."/>
            <person name="Barrangou R."/>
            <person name="Klaenhammer T.R."/>
            <person name="Caufield P.W."/>
            <person name="Cui Y."/>
            <person name="Zhang H."/>
            <person name="O'Toole P.W."/>
        </authorList>
    </citation>
    <scope>NUCLEOTIDE SEQUENCE [LARGE SCALE GENOMIC DNA]</scope>
    <source>
        <strain evidence="10 11">DSM 19394</strain>
    </source>
</reference>
<dbReference type="STRING" id="1423715.FD25_GL001721"/>
<evidence type="ECO:0000256" key="2">
    <source>
        <dbReference type="ARBA" id="ARBA00004496"/>
    </source>
</evidence>
<dbReference type="OrthoDB" id="5421057at2"/>
<dbReference type="Gene3D" id="1.10.10.10">
    <property type="entry name" value="Winged helix-like DNA-binding domain superfamily/Winged helix DNA-binding domain"/>
    <property type="match status" value="4"/>
</dbReference>
<feature type="domain" description="RecX first three-helical" evidence="9">
    <location>
        <begin position="61"/>
        <end position="100"/>
    </location>
</feature>
<dbReference type="PANTHER" id="PTHR33602">
    <property type="entry name" value="REGULATORY PROTEIN RECX FAMILY PROTEIN"/>
    <property type="match status" value="1"/>
</dbReference>
<feature type="domain" description="RecX second three-helical" evidence="7">
    <location>
        <begin position="107"/>
        <end position="148"/>
    </location>
</feature>
<dbReference type="NCBIfam" id="NF010733">
    <property type="entry name" value="PRK14135.1"/>
    <property type="match status" value="1"/>
</dbReference>
<evidence type="ECO:0000313" key="10">
    <source>
        <dbReference type="EMBL" id="KRK96793.1"/>
    </source>
</evidence>
<gene>
    <name evidence="6" type="primary">recX</name>
    <name evidence="10" type="ORF">FD25_GL001721</name>
</gene>
<dbReference type="GO" id="GO:0005737">
    <property type="term" value="C:cytoplasm"/>
    <property type="evidence" value="ECO:0007669"/>
    <property type="project" value="UniProtKB-SubCell"/>
</dbReference>
<dbReference type="GO" id="GO:0006282">
    <property type="term" value="P:regulation of DNA repair"/>
    <property type="evidence" value="ECO:0007669"/>
    <property type="project" value="UniProtKB-UniRule"/>
</dbReference>
<protein>
    <recommendedName>
        <fullName evidence="4 6">Regulatory protein RecX</fullName>
    </recommendedName>
</protein>
<evidence type="ECO:0000256" key="4">
    <source>
        <dbReference type="ARBA" id="ARBA00018111"/>
    </source>
</evidence>
<evidence type="ECO:0000313" key="11">
    <source>
        <dbReference type="Proteomes" id="UP000051955"/>
    </source>
</evidence>
<dbReference type="AlphaFoldDB" id="A0A0R1LVE2"/>
<evidence type="ECO:0000256" key="5">
    <source>
        <dbReference type="ARBA" id="ARBA00022490"/>
    </source>
</evidence>
<dbReference type="InterPro" id="IPR003783">
    <property type="entry name" value="Regulatory_RecX"/>
</dbReference>
<dbReference type="PANTHER" id="PTHR33602:SF1">
    <property type="entry name" value="REGULATORY PROTEIN RECX FAMILY PROTEIN"/>
    <property type="match status" value="1"/>
</dbReference>
<dbReference type="EMBL" id="AZDV01000001">
    <property type="protein sequence ID" value="KRK96793.1"/>
    <property type="molecule type" value="Genomic_DNA"/>
</dbReference>
<comment type="similarity">
    <text evidence="3 6">Belongs to the RecX family.</text>
</comment>
<dbReference type="Pfam" id="PF21982">
    <property type="entry name" value="RecX_HTH1"/>
    <property type="match status" value="1"/>
</dbReference>
<proteinExistence type="inferred from homology"/>
<dbReference type="Pfam" id="PF21981">
    <property type="entry name" value="RecX_HTH3"/>
    <property type="match status" value="2"/>
</dbReference>
<comment type="subcellular location">
    <subcellularLocation>
        <location evidence="2 6">Cytoplasm</location>
    </subcellularLocation>
</comment>
<keyword evidence="11" id="KW-1185">Reference proteome</keyword>
<dbReference type="InterPro" id="IPR036388">
    <property type="entry name" value="WH-like_DNA-bd_sf"/>
</dbReference>
<organism evidence="10 11">
    <name type="scientific">Levilactobacillus acidifarinae DSM 19394 = JCM 15949</name>
    <dbReference type="NCBI Taxonomy" id="1423715"/>
    <lineage>
        <taxon>Bacteria</taxon>
        <taxon>Bacillati</taxon>
        <taxon>Bacillota</taxon>
        <taxon>Bacilli</taxon>
        <taxon>Lactobacillales</taxon>
        <taxon>Lactobacillaceae</taxon>
        <taxon>Levilactobacillus</taxon>
    </lineage>
</organism>
<evidence type="ECO:0000259" key="9">
    <source>
        <dbReference type="Pfam" id="PF21982"/>
    </source>
</evidence>
<dbReference type="Proteomes" id="UP000051955">
    <property type="component" value="Unassembled WGS sequence"/>
</dbReference>
<dbReference type="InterPro" id="IPR053925">
    <property type="entry name" value="RecX_HTH_3rd"/>
</dbReference>